<reference evidence="3" key="1">
    <citation type="journal article" date="2017" name="Nat. Commun.">
        <title>The North American bullfrog draft genome provides insight into hormonal regulation of long noncoding RNA.</title>
        <authorList>
            <person name="Hammond S.A."/>
            <person name="Warren R.L."/>
            <person name="Vandervalk B.P."/>
            <person name="Kucuk E."/>
            <person name="Khan H."/>
            <person name="Gibb E.A."/>
            <person name="Pandoh P."/>
            <person name="Kirk H."/>
            <person name="Zhao Y."/>
            <person name="Jones M."/>
            <person name="Mungall A.J."/>
            <person name="Coope R."/>
            <person name="Pleasance S."/>
            <person name="Moore R.A."/>
            <person name="Holt R.A."/>
            <person name="Round J.M."/>
            <person name="Ohora S."/>
            <person name="Walle B.V."/>
            <person name="Veldhoen N."/>
            <person name="Helbing C.C."/>
            <person name="Birol I."/>
        </authorList>
    </citation>
    <scope>NUCLEOTIDE SEQUENCE [LARGE SCALE GENOMIC DNA]</scope>
</reference>
<feature type="non-terminal residue" evidence="2">
    <location>
        <position position="130"/>
    </location>
</feature>
<evidence type="ECO:0000256" key="1">
    <source>
        <dbReference type="SAM" id="MobiDB-lite"/>
    </source>
</evidence>
<feature type="compositionally biased region" description="Basic and acidic residues" evidence="1">
    <location>
        <begin position="77"/>
        <end position="87"/>
    </location>
</feature>
<dbReference type="AlphaFoldDB" id="A0A2G9RUD5"/>
<feature type="region of interest" description="Disordered" evidence="1">
    <location>
        <begin position="77"/>
        <end position="106"/>
    </location>
</feature>
<proteinExistence type="predicted"/>
<evidence type="ECO:0000313" key="3">
    <source>
        <dbReference type="Proteomes" id="UP000228934"/>
    </source>
</evidence>
<dbReference type="OrthoDB" id="1607513at2759"/>
<keyword evidence="3" id="KW-1185">Reference proteome</keyword>
<evidence type="ECO:0000313" key="2">
    <source>
        <dbReference type="EMBL" id="PIO31502.1"/>
    </source>
</evidence>
<protein>
    <submittedName>
        <fullName evidence="2">Uncharacterized protein</fullName>
    </submittedName>
</protein>
<sequence>MGDTPMVHEIKNAIKTDLQKRYSSGAEKKILHTASTLDIHFKVLSFILTEEERLEIYRGVTEEAASLEITPNTRTHVDQVPRRKGTLEEEEIPIEDSHSPSPPKRKARSLLMTWTISFQVLCQSLIEQAE</sequence>
<gene>
    <name evidence="2" type="ORF">AB205_0086400</name>
</gene>
<dbReference type="EMBL" id="KV931080">
    <property type="protein sequence ID" value="PIO31502.1"/>
    <property type="molecule type" value="Genomic_DNA"/>
</dbReference>
<organism evidence="2 3">
    <name type="scientific">Aquarana catesbeiana</name>
    <name type="common">American bullfrog</name>
    <name type="synonym">Rana catesbeiana</name>
    <dbReference type="NCBI Taxonomy" id="8400"/>
    <lineage>
        <taxon>Eukaryota</taxon>
        <taxon>Metazoa</taxon>
        <taxon>Chordata</taxon>
        <taxon>Craniata</taxon>
        <taxon>Vertebrata</taxon>
        <taxon>Euteleostomi</taxon>
        <taxon>Amphibia</taxon>
        <taxon>Batrachia</taxon>
        <taxon>Anura</taxon>
        <taxon>Neobatrachia</taxon>
        <taxon>Ranoidea</taxon>
        <taxon>Ranidae</taxon>
        <taxon>Aquarana</taxon>
    </lineage>
</organism>
<accession>A0A2G9RUD5</accession>
<dbReference type="Proteomes" id="UP000228934">
    <property type="component" value="Unassembled WGS sequence"/>
</dbReference>
<name>A0A2G9RUD5_AQUCT</name>